<evidence type="ECO:0000259" key="2">
    <source>
        <dbReference type="Pfam" id="PF09349"/>
    </source>
</evidence>
<evidence type="ECO:0000256" key="1">
    <source>
        <dbReference type="ARBA" id="ARBA00022631"/>
    </source>
</evidence>
<organism evidence="3 4">
    <name type="scientific">Batrachochytrium salamandrivorans</name>
    <dbReference type="NCBI Taxonomy" id="1357716"/>
    <lineage>
        <taxon>Eukaryota</taxon>
        <taxon>Fungi</taxon>
        <taxon>Fungi incertae sedis</taxon>
        <taxon>Chytridiomycota</taxon>
        <taxon>Chytridiomycota incertae sedis</taxon>
        <taxon>Chytridiomycetes</taxon>
        <taxon>Rhizophydiales</taxon>
        <taxon>Rhizophydiales incertae sedis</taxon>
        <taxon>Batrachochytrium</taxon>
    </lineage>
</organism>
<evidence type="ECO:0000313" key="3">
    <source>
        <dbReference type="EMBL" id="KAH6589396.1"/>
    </source>
</evidence>
<dbReference type="Pfam" id="PF09349">
    <property type="entry name" value="OHCU_decarbox"/>
    <property type="match status" value="1"/>
</dbReference>
<proteinExistence type="predicted"/>
<gene>
    <name evidence="3" type="ORF">BASA50_010050</name>
</gene>
<protein>
    <recommendedName>
        <fullName evidence="2">Oxo-4-hydroxy-4-carboxy-5-ureidoimidazoline decarboxylase domain-containing protein</fullName>
    </recommendedName>
</protein>
<dbReference type="InterPro" id="IPR018020">
    <property type="entry name" value="OHCU_decarboxylase"/>
</dbReference>
<sequence length="186" mass="20268">MASAAPCLPHIDQLNASQDSSFVEAITTLFEAAPPLANALLAARPFLSYSELLNKARFIISELSDADRRIVVNAHPRIGASKATLSALSLKEQGYTDPTNATQPSTVNANPVTNDDQVNERLAQLNQAYEAKFGFCFVVFVAGRPRSEIVSVIETRMNNSPKQELETGLESMLLIAHDRLKKLQGN</sequence>
<dbReference type="Gene3D" id="1.10.3330.10">
    <property type="entry name" value="Oxo-4-hydroxy-4-carboxy-5-ureidoimidazoline decarboxylase"/>
    <property type="match status" value="1"/>
</dbReference>
<comment type="caution">
    <text evidence="3">The sequence shown here is derived from an EMBL/GenBank/DDBJ whole genome shotgun (WGS) entry which is preliminary data.</text>
</comment>
<dbReference type="Proteomes" id="UP001648503">
    <property type="component" value="Unassembled WGS sequence"/>
</dbReference>
<name>A0ABQ8F2B4_9FUNG</name>
<evidence type="ECO:0000313" key="4">
    <source>
        <dbReference type="Proteomes" id="UP001648503"/>
    </source>
</evidence>
<feature type="domain" description="Oxo-4-hydroxy-4-carboxy-5-ureidoimidazoline decarboxylase" evidence="2">
    <location>
        <begin position="15"/>
        <end position="181"/>
    </location>
</feature>
<dbReference type="EMBL" id="JAFCIX010000464">
    <property type="protein sequence ID" value="KAH6589396.1"/>
    <property type="molecule type" value="Genomic_DNA"/>
</dbReference>
<reference evidence="3 4" key="1">
    <citation type="submission" date="2021-02" db="EMBL/GenBank/DDBJ databases">
        <title>Variation within the Batrachochytrium salamandrivorans European outbreak.</title>
        <authorList>
            <person name="Kelly M."/>
            <person name="Pasmans F."/>
            <person name="Shea T.P."/>
            <person name="Munoz J.F."/>
            <person name="Carranza S."/>
            <person name="Cuomo C.A."/>
            <person name="Martel A."/>
        </authorList>
    </citation>
    <scope>NUCLEOTIDE SEQUENCE [LARGE SCALE GENOMIC DNA]</scope>
    <source>
        <strain evidence="3 4">AMFP18/2</strain>
    </source>
</reference>
<dbReference type="InterPro" id="IPR036778">
    <property type="entry name" value="OHCU_decarboxylase_sf"/>
</dbReference>
<dbReference type="PANTHER" id="PTHR37987">
    <property type="entry name" value="CHROMOSOME 9, WHOLE GENOME SHOTGUN SEQUENCE"/>
    <property type="match status" value="1"/>
</dbReference>
<accession>A0ABQ8F2B4</accession>
<dbReference type="SUPFAM" id="SSF158694">
    <property type="entry name" value="UraD-Like"/>
    <property type="match status" value="1"/>
</dbReference>
<keyword evidence="1" id="KW-0659">Purine metabolism</keyword>
<dbReference type="PANTHER" id="PTHR37987:SF1">
    <property type="entry name" value="OXO-4-HYDROXY-4-CARBOXY-5-UREIDOIMIDAZOLINE DECARBOXYLASE DOMAIN-CONTAINING PROTEIN"/>
    <property type="match status" value="1"/>
</dbReference>
<keyword evidence="4" id="KW-1185">Reference proteome</keyword>